<keyword evidence="4" id="KW-1185">Reference proteome</keyword>
<dbReference type="RefSeq" id="WP_171470274.1">
    <property type="nucleotide sequence ID" value="NZ_CP053452.2"/>
</dbReference>
<accession>A0A6M5YLQ2</accession>
<dbReference type="InterPro" id="IPR027558">
    <property type="entry name" value="Pre_pil_HX9DG_C"/>
</dbReference>
<evidence type="ECO:0000313" key="4">
    <source>
        <dbReference type="Proteomes" id="UP000503447"/>
    </source>
</evidence>
<proteinExistence type="predicted"/>
<feature type="domain" description="DUF1559" evidence="2">
    <location>
        <begin position="35"/>
        <end position="290"/>
    </location>
</feature>
<reference evidence="4" key="1">
    <citation type="submission" date="2020-05" db="EMBL/GenBank/DDBJ databases">
        <title>Frigoriglobus tundricola gen. nov., sp. nov., a psychrotolerant cellulolytic planctomycete of the family Gemmataceae with two divergent copies of 16S rRNA gene.</title>
        <authorList>
            <person name="Kulichevskaya I.S."/>
            <person name="Ivanova A.A."/>
            <person name="Naumoff D.G."/>
            <person name="Beletsky A.V."/>
            <person name="Rijpstra W.I.C."/>
            <person name="Sinninghe Damste J.S."/>
            <person name="Mardanov A.V."/>
            <person name="Ravin N.V."/>
            <person name="Dedysh S.N."/>
        </authorList>
    </citation>
    <scope>NUCLEOTIDE SEQUENCE [LARGE SCALE GENOMIC DNA]</scope>
    <source>
        <strain evidence="4">PL17</strain>
    </source>
</reference>
<name>A0A6M5YLQ2_9BACT</name>
<dbReference type="PANTHER" id="PTHR30093:SF2">
    <property type="entry name" value="TYPE II SECRETION SYSTEM PROTEIN H"/>
    <property type="match status" value="1"/>
</dbReference>
<dbReference type="Pfam" id="PF07963">
    <property type="entry name" value="N_methyl"/>
    <property type="match status" value="1"/>
</dbReference>
<dbReference type="InterPro" id="IPR012902">
    <property type="entry name" value="N_methyl_site"/>
</dbReference>
<keyword evidence="1" id="KW-0812">Transmembrane</keyword>
<sequence>MTASRARNRAFTLIELLVVIAIIAILIGLLLPAVQKVREAAARMKCSNNLKQWGLALHNFHDTNTAFPIGASNSPRRTWVVYLWPFIEQTALATQAGNNPDQITFYLPPTVVQNSKTGLLCAQPSLYFCPSDRSNPFNLADPYWRSRGSYVVNWGNATVGGTALGGAPFGWNGGNPAAPWKTKLTDITDGTSNTLMMSEIIVAKSDSDQDARGDFFNDDSGDVAFEFMTLYPPNSPSPDLNRCFANGDPMMPCTSQYQTGGYAAARSRHTGGVNAALCDGSIRFFTNGTDTNSWSYMGTSQGGEVIPNP</sequence>
<evidence type="ECO:0000259" key="2">
    <source>
        <dbReference type="Pfam" id="PF07596"/>
    </source>
</evidence>
<dbReference type="Pfam" id="PF07596">
    <property type="entry name" value="SBP_bac_10"/>
    <property type="match status" value="1"/>
</dbReference>
<dbReference type="InterPro" id="IPR045584">
    <property type="entry name" value="Pilin-like"/>
</dbReference>
<dbReference type="EMBL" id="CP053452">
    <property type="protein sequence ID" value="QJW94233.1"/>
    <property type="molecule type" value="Genomic_DNA"/>
</dbReference>
<dbReference type="SUPFAM" id="SSF54523">
    <property type="entry name" value="Pili subunits"/>
    <property type="match status" value="1"/>
</dbReference>
<keyword evidence="1" id="KW-1133">Transmembrane helix</keyword>
<dbReference type="Gene3D" id="3.30.700.10">
    <property type="entry name" value="Glycoprotein, Type 4 Pilin"/>
    <property type="match status" value="1"/>
</dbReference>
<protein>
    <recommendedName>
        <fullName evidence="2">DUF1559 domain-containing protein</fullName>
    </recommendedName>
</protein>
<feature type="transmembrane region" description="Helical" evidence="1">
    <location>
        <begin position="12"/>
        <end position="34"/>
    </location>
</feature>
<evidence type="ECO:0000256" key="1">
    <source>
        <dbReference type="SAM" id="Phobius"/>
    </source>
</evidence>
<dbReference type="NCBIfam" id="TIGR04294">
    <property type="entry name" value="pre_pil_HX9DG"/>
    <property type="match status" value="1"/>
</dbReference>
<dbReference type="KEGG" id="ftj:FTUN_1753"/>
<dbReference type="AlphaFoldDB" id="A0A6M5YLQ2"/>
<dbReference type="NCBIfam" id="TIGR02532">
    <property type="entry name" value="IV_pilin_GFxxxE"/>
    <property type="match status" value="1"/>
</dbReference>
<organism evidence="3 4">
    <name type="scientific">Frigoriglobus tundricola</name>
    <dbReference type="NCBI Taxonomy" id="2774151"/>
    <lineage>
        <taxon>Bacteria</taxon>
        <taxon>Pseudomonadati</taxon>
        <taxon>Planctomycetota</taxon>
        <taxon>Planctomycetia</taxon>
        <taxon>Gemmatales</taxon>
        <taxon>Gemmataceae</taxon>
        <taxon>Frigoriglobus</taxon>
    </lineage>
</organism>
<gene>
    <name evidence="3" type="ORF">FTUN_1753</name>
</gene>
<dbReference type="Proteomes" id="UP000503447">
    <property type="component" value="Chromosome"/>
</dbReference>
<evidence type="ECO:0000313" key="3">
    <source>
        <dbReference type="EMBL" id="QJW94233.1"/>
    </source>
</evidence>
<dbReference type="PANTHER" id="PTHR30093">
    <property type="entry name" value="GENERAL SECRETION PATHWAY PROTEIN G"/>
    <property type="match status" value="1"/>
</dbReference>
<keyword evidence="1" id="KW-0472">Membrane</keyword>
<dbReference type="InterPro" id="IPR011453">
    <property type="entry name" value="DUF1559"/>
</dbReference>